<gene>
    <name evidence="4" type="ORF">SAMEA3545359_00793</name>
</gene>
<feature type="domain" description="HTH tetR-type" evidence="3">
    <location>
        <begin position="9"/>
        <end position="69"/>
    </location>
</feature>
<evidence type="ECO:0000259" key="3">
    <source>
        <dbReference type="PROSITE" id="PS50977"/>
    </source>
</evidence>
<evidence type="ECO:0000256" key="1">
    <source>
        <dbReference type="ARBA" id="ARBA00023125"/>
    </source>
</evidence>
<dbReference type="InterPro" id="IPR001647">
    <property type="entry name" value="HTH_TetR"/>
</dbReference>
<reference evidence="4" key="1">
    <citation type="submission" date="2015-09" db="EMBL/GenBank/DDBJ databases">
        <authorList>
            <consortium name="Pathogen Informatics"/>
        </authorList>
    </citation>
    <scope>NUCLEOTIDE SEQUENCE</scope>
    <source>
        <strain evidence="4">2789STDY5834896</strain>
    </source>
</reference>
<accession>A0A1C6HCZ4</accession>
<protein>
    <submittedName>
        <fullName evidence="4">DNA-binding transcriptional repressor FabR</fullName>
    </submittedName>
</protein>
<evidence type="ECO:0000256" key="2">
    <source>
        <dbReference type="PROSITE-ProRule" id="PRU00335"/>
    </source>
</evidence>
<dbReference type="Gene3D" id="1.10.357.10">
    <property type="entry name" value="Tetracycline Repressor, domain 2"/>
    <property type="match status" value="1"/>
</dbReference>
<feature type="DNA-binding region" description="H-T-H motif" evidence="2">
    <location>
        <begin position="32"/>
        <end position="51"/>
    </location>
</feature>
<dbReference type="PANTHER" id="PTHR43479:SF7">
    <property type="entry name" value="TETR-FAMILY TRANSCRIPTIONAL REGULATOR"/>
    <property type="match status" value="1"/>
</dbReference>
<dbReference type="Pfam" id="PF00440">
    <property type="entry name" value="TetR_N"/>
    <property type="match status" value="1"/>
</dbReference>
<dbReference type="AlphaFoldDB" id="A0A1C6HCZ4"/>
<evidence type="ECO:0000313" key="4">
    <source>
        <dbReference type="EMBL" id="SCJ55411.1"/>
    </source>
</evidence>
<dbReference type="PROSITE" id="PS50977">
    <property type="entry name" value="HTH_TETR_2"/>
    <property type="match status" value="1"/>
</dbReference>
<dbReference type="SUPFAM" id="SSF46689">
    <property type="entry name" value="Homeodomain-like"/>
    <property type="match status" value="1"/>
</dbReference>
<proteinExistence type="predicted"/>
<keyword evidence="1 2" id="KW-0238">DNA-binding</keyword>
<organism evidence="4">
    <name type="scientific">uncultured Anaerotruncus sp</name>
    <dbReference type="NCBI Taxonomy" id="905011"/>
    <lineage>
        <taxon>Bacteria</taxon>
        <taxon>Bacillati</taxon>
        <taxon>Bacillota</taxon>
        <taxon>Clostridia</taxon>
        <taxon>Eubacteriales</taxon>
        <taxon>Oscillospiraceae</taxon>
        <taxon>Anaerotruncus</taxon>
        <taxon>environmental samples</taxon>
    </lineage>
</organism>
<dbReference type="EMBL" id="FMHG01000001">
    <property type="protein sequence ID" value="SCJ55411.1"/>
    <property type="molecule type" value="Genomic_DNA"/>
</dbReference>
<dbReference type="InterPro" id="IPR039532">
    <property type="entry name" value="TetR_C_Firmicutes"/>
</dbReference>
<dbReference type="PANTHER" id="PTHR43479">
    <property type="entry name" value="ACREF/ENVCD OPERON REPRESSOR-RELATED"/>
    <property type="match status" value="1"/>
</dbReference>
<dbReference type="InterPro" id="IPR009057">
    <property type="entry name" value="Homeodomain-like_sf"/>
</dbReference>
<dbReference type="GO" id="GO:0003677">
    <property type="term" value="F:DNA binding"/>
    <property type="evidence" value="ECO:0007669"/>
    <property type="project" value="UniProtKB-UniRule"/>
</dbReference>
<dbReference type="InterPro" id="IPR050624">
    <property type="entry name" value="HTH-type_Tx_Regulator"/>
</dbReference>
<name>A0A1C6HCZ4_9FIRM</name>
<dbReference type="Pfam" id="PF14278">
    <property type="entry name" value="TetR_C_8"/>
    <property type="match status" value="1"/>
</dbReference>
<sequence>MKNTDHRVRVTRMLIRQAFTKLLQQKPIQSISIKELCAAAGINRGTFYAHYTDIYDLLAKIEQEMFGEIQEALQPLLEEARPLNPVDISTGIFQCLKDNSDLCIVTLGPYGDKAFAAKLLELGRERCQASYSQYFRRATPEQISYYYAFVSAGCIGLLDRWLQDGMRAPAGEIARIAQEIMLSGIGFLQDRQEETP</sequence>